<sequence length="203" mass="22626">AETRTVASPPEDEAQRALLLTAARCHGVGTAADLADYFRIRPAEAHPRLEELVADGRLSRCTVEGWSVPAYRHPGVVIPKQVEGRALLSPFDPVVWFRPRAERLFGFRYRVEIYVPAGKREFGYYVLPFLLGDRLVARVDLKADRAGDRLLARGVFVESGEDREEVAGELSSELDRLASFLDLNEVVVGRRGNLAKTLRAVRA</sequence>
<dbReference type="PANTHER" id="PTHR30528">
    <property type="entry name" value="CYTOPLASMIC PROTEIN"/>
    <property type="match status" value="1"/>
</dbReference>
<evidence type="ECO:0008006" key="2">
    <source>
        <dbReference type="Google" id="ProtNLM"/>
    </source>
</evidence>
<gene>
    <name evidence="1" type="ORF">METZ01_LOCUS340753</name>
</gene>
<dbReference type="Pfam" id="PF06224">
    <property type="entry name" value="AlkZ-like"/>
    <property type="match status" value="1"/>
</dbReference>
<dbReference type="PANTHER" id="PTHR30528:SF0">
    <property type="entry name" value="CYTOPLASMIC PROTEIN"/>
    <property type="match status" value="1"/>
</dbReference>
<protein>
    <recommendedName>
        <fullName evidence="2">Winged helix-turn-helix domain-containing protein</fullName>
    </recommendedName>
</protein>
<dbReference type="AlphaFoldDB" id="A0A382QQV1"/>
<dbReference type="InterPro" id="IPR009351">
    <property type="entry name" value="AlkZ-like"/>
</dbReference>
<reference evidence="1" key="1">
    <citation type="submission" date="2018-05" db="EMBL/GenBank/DDBJ databases">
        <authorList>
            <person name="Lanie J.A."/>
            <person name="Ng W.-L."/>
            <person name="Kazmierczak K.M."/>
            <person name="Andrzejewski T.M."/>
            <person name="Davidsen T.M."/>
            <person name="Wayne K.J."/>
            <person name="Tettelin H."/>
            <person name="Glass J.I."/>
            <person name="Rusch D."/>
            <person name="Podicherti R."/>
            <person name="Tsui H.-C.T."/>
            <person name="Winkler M.E."/>
        </authorList>
    </citation>
    <scope>NUCLEOTIDE SEQUENCE</scope>
</reference>
<feature type="non-terminal residue" evidence="1">
    <location>
        <position position="1"/>
    </location>
</feature>
<accession>A0A382QQV1</accession>
<organism evidence="1">
    <name type="scientific">marine metagenome</name>
    <dbReference type="NCBI Taxonomy" id="408172"/>
    <lineage>
        <taxon>unclassified sequences</taxon>
        <taxon>metagenomes</taxon>
        <taxon>ecological metagenomes</taxon>
    </lineage>
</organism>
<proteinExistence type="predicted"/>
<name>A0A382QQV1_9ZZZZ</name>
<dbReference type="EMBL" id="UINC01116275">
    <property type="protein sequence ID" value="SVC87899.1"/>
    <property type="molecule type" value="Genomic_DNA"/>
</dbReference>
<evidence type="ECO:0000313" key="1">
    <source>
        <dbReference type="EMBL" id="SVC87899.1"/>
    </source>
</evidence>